<dbReference type="Proteomes" id="UP001597369">
    <property type="component" value="Unassembled WGS sequence"/>
</dbReference>
<evidence type="ECO:0000313" key="2">
    <source>
        <dbReference type="Proteomes" id="UP001597369"/>
    </source>
</evidence>
<evidence type="ECO:0000313" key="1">
    <source>
        <dbReference type="EMBL" id="MFD2068351.1"/>
    </source>
</evidence>
<name>A0ABW4X152_9BACT</name>
<dbReference type="EMBL" id="JBHUHV010000053">
    <property type="protein sequence ID" value="MFD2068351.1"/>
    <property type="molecule type" value="Genomic_DNA"/>
</dbReference>
<organism evidence="1 2">
    <name type="scientific">Pontibacter silvestris</name>
    <dbReference type="NCBI Taxonomy" id="2305183"/>
    <lineage>
        <taxon>Bacteria</taxon>
        <taxon>Pseudomonadati</taxon>
        <taxon>Bacteroidota</taxon>
        <taxon>Cytophagia</taxon>
        <taxon>Cytophagales</taxon>
        <taxon>Hymenobacteraceae</taxon>
        <taxon>Pontibacter</taxon>
    </lineage>
</organism>
<protein>
    <submittedName>
        <fullName evidence="1">Uncharacterized protein</fullName>
    </submittedName>
</protein>
<proteinExistence type="predicted"/>
<reference evidence="2" key="1">
    <citation type="journal article" date="2019" name="Int. J. Syst. Evol. Microbiol.">
        <title>The Global Catalogue of Microorganisms (GCM) 10K type strain sequencing project: providing services to taxonomists for standard genome sequencing and annotation.</title>
        <authorList>
            <consortium name="The Broad Institute Genomics Platform"/>
            <consortium name="The Broad Institute Genome Sequencing Center for Infectious Disease"/>
            <person name="Wu L."/>
            <person name="Ma J."/>
        </authorList>
    </citation>
    <scope>NUCLEOTIDE SEQUENCE [LARGE SCALE GENOMIC DNA]</scope>
    <source>
        <strain evidence="2">JCM 16545</strain>
    </source>
</reference>
<sequence length="52" mass="5597">MKGFGGGLMIGAQWLIAKRVVLYWYIIGAHYGKLKGDGSAVTDLDSHSASEK</sequence>
<gene>
    <name evidence="1" type="ORF">ACFSKU_15790</name>
</gene>
<accession>A0ABW4X152</accession>
<keyword evidence="2" id="KW-1185">Reference proteome</keyword>
<comment type="caution">
    <text evidence="1">The sequence shown here is derived from an EMBL/GenBank/DDBJ whole genome shotgun (WGS) entry which is preliminary data.</text>
</comment>
<dbReference type="RefSeq" id="WP_229959326.1">
    <property type="nucleotide sequence ID" value="NZ_JAJJWI010000005.1"/>
</dbReference>